<evidence type="ECO:0000259" key="2">
    <source>
        <dbReference type="PROSITE" id="PS50164"/>
    </source>
</evidence>
<dbReference type="EMBL" id="JACOPP010000005">
    <property type="protein sequence ID" value="MBC5733219.1"/>
    <property type="molecule type" value="Genomic_DNA"/>
</dbReference>
<evidence type="ECO:0000313" key="3">
    <source>
        <dbReference type="EMBL" id="MBC5733219.1"/>
    </source>
</evidence>
<dbReference type="InterPro" id="IPR050190">
    <property type="entry name" value="UPF0213_domain"/>
</dbReference>
<dbReference type="Proteomes" id="UP000661435">
    <property type="component" value="Unassembled WGS sequence"/>
</dbReference>
<organism evidence="3 4">
    <name type="scientific">Lawsonibacter hominis</name>
    <dbReference type="NCBI Taxonomy" id="2763053"/>
    <lineage>
        <taxon>Bacteria</taxon>
        <taxon>Bacillati</taxon>
        <taxon>Bacillota</taxon>
        <taxon>Clostridia</taxon>
        <taxon>Eubacteriales</taxon>
        <taxon>Oscillospiraceae</taxon>
        <taxon>Lawsonibacter</taxon>
    </lineage>
</organism>
<dbReference type="PANTHER" id="PTHR34477:SF1">
    <property type="entry name" value="UPF0213 PROTEIN YHBQ"/>
    <property type="match status" value="1"/>
</dbReference>
<keyword evidence="4" id="KW-1185">Reference proteome</keyword>
<protein>
    <submittedName>
        <fullName evidence="3">GIY-YIG nuclease family protein</fullName>
    </submittedName>
</protein>
<evidence type="ECO:0000313" key="4">
    <source>
        <dbReference type="Proteomes" id="UP000661435"/>
    </source>
</evidence>
<dbReference type="InterPro" id="IPR035901">
    <property type="entry name" value="GIY-YIG_endonuc_sf"/>
</dbReference>
<comment type="similarity">
    <text evidence="1">Belongs to the UPF0213 family.</text>
</comment>
<dbReference type="PANTHER" id="PTHR34477">
    <property type="entry name" value="UPF0213 PROTEIN YHBQ"/>
    <property type="match status" value="1"/>
</dbReference>
<accession>A0A8J6MA37</accession>
<dbReference type="Gene3D" id="3.40.1440.10">
    <property type="entry name" value="GIY-YIG endonuclease"/>
    <property type="match status" value="1"/>
</dbReference>
<dbReference type="CDD" id="cd10456">
    <property type="entry name" value="GIY-YIG_UPF0213"/>
    <property type="match status" value="1"/>
</dbReference>
<dbReference type="PROSITE" id="PS50164">
    <property type="entry name" value="GIY_YIG"/>
    <property type="match status" value="1"/>
</dbReference>
<sequence>MLRCRDGSLYTGSTTDVERRCALHNAGKGAKYTRSHGPVEVVYREACADRSAALRREAAIKRLTRSEKLALCR</sequence>
<gene>
    <name evidence="3" type="ORF">H8S57_05710</name>
</gene>
<reference evidence="3" key="1">
    <citation type="submission" date="2020-08" db="EMBL/GenBank/DDBJ databases">
        <title>Genome public.</title>
        <authorList>
            <person name="Liu C."/>
            <person name="Sun Q."/>
        </authorList>
    </citation>
    <scope>NUCLEOTIDE SEQUENCE</scope>
    <source>
        <strain evidence="3">NSJ-51</strain>
    </source>
</reference>
<feature type="domain" description="GIY-YIG" evidence="2">
    <location>
        <begin position="1"/>
        <end position="70"/>
    </location>
</feature>
<dbReference type="AlphaFoldDB" id="A0A8J6MA37"/>
<proteinExistence type="inferred from homology"/>
<dbReference type="InterPro" id="IPR000305">
    <property type="entry name" value="GIY-YIG_endonuc"/>
</dbReference>
<dbReference type="SUPFAM" id="SSF82771">
    <property type="entry name" value="GIY-YIG endonuclease"/>
    <property type="match status" value="1"/>
</dbReference>
<evidence type="ECO:0000256" key="1">
    <source>
        <dbReference type="ARBA" id="ARBA00007435"/>
    </source>
</evidence>
<name>A0A8J6MA37_9FIRM</name>
<dbReference type="Pfam" id="PF01541">
    <property type="entry name" value="GIY-YIG"/>
    <property type="match status" value="1"/>
</dbReference>
<comment type="caution">
    <text evidence="3">The sequence shown here is derived from an EMBL/GenBank/DDBJ whole genome shotgun (WGS) entry which is preliminary data.</text>
</comment>